<dbReference type="Gene3D" id="3.90.1200.10">
    <property type="match status" value="1"/>
</dbReference>
<evidence type="ECO:0000256" key="1">
    <source>
        <dbReference type="ARBA" id="ARBA00011961"/>
    </source>
</evidence>
<dbReference type="AlphaFoldDB" id="A0A9P1DI77"/>
<sequence length="358" mass="40934">MEPAALCSGLAQRLQQSLPLQRCKQLHWLGNDVFASVHRQPLRSRLVGALWFLWTFPRCTKSLHLRKIHGRRAIEIPIRLLQEEGLTIDSCERLAPNVARITSSGDHGSGPVNVVVKQGSRLALQGEAAGLDAIREASEIFKVPKVLCFKEDGRGGSYLMMEYLHRDPQMPWYLLGRALADLHLAEPKDPKALDGSFGFPVDGFLGRTPQANAWDSSWPRFWRQRCERLLRGAVQLRPAFRRVLQATNNLEALFEDEPVRPVLLHGDFWNGNFAGVNGEPAIYDPCAFYGHAEAEFGMSWCADLNKEFWRGYREMIPEAPLFKRRQLLYQAFHKMNHFCLFRDKRYLTGAEALLRRLL</sequence>
<name>A0A9P1DI77_9DINO</name>
<dbReference type="EMBL" id="CAMXCT010004446">
    <property type="protein sequence ID" value="CAI4009108.1"/>
    <property type="molecule type" value="Genomic_DNA"/>
</dbReference>
<dbReference type="InterPro" id="IPR011009">
    <property type="entry name" value="Kinase-like_dom_sf"/>
</dbReference>
<dbReference type="SUPFAM" id="SSF56112">
    <property type="entry name" value="Protein kinase-like (PK-like)"/>
    <property type="match status" value="1"/>
</dbReference>
<comment type="caution">
    <text evidence="3">The sequence shown here is derived from an EMBL/GenBank/DDBJ whole genome shotgun (WGS) entry which is preliminary data.</text>
</comment>
<keyword evidence="5" id="KW-1185">Reference proteome</keyword>
<dbReference type="OrthoDB" id="426195at2759"/>
<accession>A0A9P1DI77</accession>
<gene>
    <name evidence="3" type="ORF">C1SCF055_LOCUS34482</name>
</gene>
<dbReference type="EMBL" id="CAMXCT030004446">
    <property type="protein sequence ID" value="CAL4796420.1"/>
    <property type="molecule type" value="Genomic_DNA"/>
</dbReference>
<dbReference type="PANTHER" id="PTHR12149">
    <property type="entry name" value="FRUCTOSAMINE 3 KINASE-RELATED PROTEIN"/>
    <property type="match status" value="1"/>
</dbReference>
<dbReference type="PANTHER" id="PTHR12149:SF8">
    <property type="entry name" value="PROTEIN-RIBULOSAMINE 3-KINASE"/>
    <property type="match status" value="1"/>
</dbReference>
<proteinExistence type="predicted"/>
<dbReference type="Proteomes" id="UP001152797">
    <property type="component" value="Unassembled WGS sequence"/>
</dbReference>
<protein>
    <recommendedName>
        <fullName evidence="1">protein-ribulosamine 3-kinase</fullName>
        <ecNumber evidence="1">2.7.1.172</ecNumber>
    </recommendedName>
</protein>
<dbReference type="GO" id="GO:0102193">
    <property type="term" value="F:protein-ribulosamine 3-kinase activity"/>
    <property type="evidence" value="ECO:0007669"/>
    <property type="project" value="UniProtKB-EC"/>
</dbReference>
<dbReference type="EC" id="2.7.1.172" evidence="1"/>
<evidence type="ECO:0000313" key="5">
    <source>
        <dbReference type="Proteomes" id="UP001152797"/>
    </source>
</evidence>
<evidence type="ECO:0000256" key="2">
    <source>
        <dbReference type="ARBA" id="ARBA00048655"/>
    </source>
</evidence>
<organism evidence="3">
    <name type="scientific">Cladocopium goreaui</name>
    <dbReference type="NCBI Taxonomy" id="2562237"/>
    <lineage>
        <taxon>Eukaryota</taxon>
        <taxon>Sar</taxon>
        <taxon>Alveolata</taxon>
        <taxon>Dinophyceae</taxon>
        <taxon>Suessiales</taxon>
        <taxon>Symbiodiniaceae</taxon>
        <taxon>Cladocopium</taxon>
    </lineage>
</organism>
<dbReference type="InterPro" id="IPR016477">
    <property type="entry name" value="Fructo-/Ketosamine-3-kinase"/>
</dbReference>
<dbReference type="EMBL" id="CAMXCT020004446">
    <property type="protein sequence ID" value="CAL1162483.1"/>
    <property type="molecule type" value="Genomic_DNA"/>
</dbReference>
<reference evidence="3" key="1">
    <citation type="submission" date="2022-10" db="EMBL/GenBank/DDBJ databases">
        <authorList>
            <person name="Chen Y."/>
            <person name="Dougan E. K."/>
            <person name="Chan C."/>
            <person name="Rhodes N."/>
            <person name="Thang M."/>
        </authorList>
    </citation>
    <scope>NUCLEOTIDE SEQUENCE</scope>
</reference>
<comment type="catalytic activity">
    <reaction evidence="2">
        <text>N(6)-D-ribulosyl-L-lysyl-[protein] + ATP = N(6)-(3-O-phospho-D-ribulosyl)-L-lysyl-[protein] + ADP + H(+)</text>
        <dbReference type="Rhea" id="RHEA:48432"/>
        <dbReference type="Rhea" id="RHEA-COMP:12103"/>
        <dbReference type="Rhea" id="RHEA-COMP:12104"/>
        <dbReference type="ChEBI" id="CHEBI:15378"/>
        <dbReference type="ChEBI" id="CHEBI:30616"/>
        <dbReference type="ChEBI" id="CHEBI:90418"/>
        <dbReference type="ChEBI" id="CHEBI:90420"/>
        <dbReference type="ChEBI" id="CHEBI:456216"/>
        <dbReference type="EC" id="2.7.1.172"/>
    </reaction>
    <physiologicalReaction direction="left-to-right" evidence="2">
        <dbReference type="Rhea" id="RHEA:48433"/>
    </physiologicalReaction>
</comment>
<dbReference type="Pfam" id="PF03881">
    <property type="entry name" value="Fructosamin_kin"/>
    <property type="match status" value="1"/>
</dbReference>
<evidence type="ECO:0000313" key="3">
    <source>
        <dbReference type="EMBL" id="CAI4009108.1"/>
    </source>
</evidence>
<evidence type="ECO:0000313" key="4">
    <source>
        <dbReference type="EMBL" id="CAL1162483.1"/>
    </source>
</evidence>
<reference evidence="4" key="2">
    <citation type="submission" date="2024-04" db="EMBL/GenBank/DDBJ databases">
        <authorList>
            <person name="Chen Y."/>
            <person name="Shah S."/>
            <person name="Dougan E. K."/>
            <person name="Thang M."/>
            <person name="Chan C."/>
        </authorList>
    </citation>
    <scope>NUCLEOTIDE SEQUENCE [LARGE SCALE GENOMIC DNA]</scope>
</reference>